<sequence>MAEESAPRKTEWPELVFVKYSIAAAIIEKENPDVEAVKILSGTPRILNFDINRVWVDINVEEVVVKKPKVG</sequence>
<gene>
    <name evidence="4" type="ORF">Csa_3G142910</name>
</gene>
<reference evidence="4 5" key="2">
    <citation type="journal article" date="2009" name="PLoS ONE">
        <title>An integrated genetic and cytogenetic map of the cucumber genome.</title>
        <authorList>
            <person name="Ren Y."/>
            <person name="Zhang Z."/>
            <person name="Liu J."/>
            <person name="Staub J.E."/>
            <person name="Han Y."/>
            <person name="Cheng Z."/>
            <person name="Li X."/>
            <person name="Lu J."/>
            <person name="Miao H."/>
            <person name="Kang H."/>
            <person name="Xie B."/>
            <person name="Gu X."/>
            <person name="Wang X."/>
            <person name="Du Y."/>
            <person name="Jin W."/>
            <person name="Huang S."/>
        </authorList>
    </citation>
    <scope>NUCLEOTIDE SEQUENCE [LARGE SCALE GENOMIC DNA]</scope>
    <source>
        <strain evidence="5">cv. 9930</strain>
    </source>
</reference>
<dbReference type="Proteomes" id="UP000029981">
    <property type="component" value="Chromosome 3"/>
</dbReference>
<dbReference type="InterPro" id="IPR036354">
    <property type="entry name" value="Prot_inh_pot1_sf"/>
</dbReference>
<evidence type="ECO:0000256" key="3">
    <source>
        <dbReference type="ARBA" id="ARBA00022900"/>
    </source>
</evidence>
<keyword evidence="5" id="KW-1185">Reference proteome</keyword>
<reference evidence="4 5" key="4">
    <citation type="journal article" date="2011" name="BMC Genomics">
        <title>RNA-Seq improves annotation of protein-coding genes in the cucumber genome.</title>
        <authorList>
            <person name="Li Z."/>
            <person name="Zhang Z."/>
            <person name="Yan P."/>
            <person name="Huang S."/>
            <person name="Fei Z."/>
            <person name="Lin K."/>
        </authorList>
    </citation>
    <scope>NUCLEOTIDE SEQUENCE [LARGE SCALE GENOMIC DNA]</scope>
    <source>
        <strain evidence="5">cv. 9930</strain>
    </source>
</reference>
<evidence type="ECO:0000256" key="2">
    <source>
        <dbReference type="ARBA" id="ARBA00022690"/>
    </source>
</evidence>
<dbReference type="Pfam" id="PF00280">
    <property type="entry name" value="potato_inhibit"/>
    <property type="match status" value="1"/>
</dbReference>
<comment type="similarity">
    <text evidence="1">Belongs to the protease inhibitor I13 (potato type I serine protease inhibitor) family.</text>
</comment>
<dbReference type="GO" id="GO:0009611">
    <property type="term" value="P:response to wounding"/>
    <property type="evidence" value="ECO:0007669"/>
    <property type="project" value="InterPro"/>
</dbReference>
<dbReference type="PANTHER" id="PTHR33091:SF94">
    <property type="entry name" value="PROTEASE INHIBITOR PROTEIN"/>
    <property type="match status" value="1"/>
</dbReference>
<name>A0A0A0L8E6_CUCSA</name>
<accession>A0A0A0L8E6</accession>
<dbReference type="Gene3D" id="3.30.10.10">
    <property type="entry name" value="Trypsin Inhibitor V, subunit A"/>
    <property type="match status" value="1"/>
</dbReference>
<keyword evidence="2" id="KW-0646">Protease inhibitor</keyword>
<evidence type="ECO:0000313" key="5">
    <source>
        <dbReference type="Proteomes" id="UP000029981"/>
    </source>
</evidence>
<reference evidence="4 5" key="1">
    <citation type="journal article" date="2009" name="Nat. Genet.">
        <title>The genome of the cucumber, Cucumis sativus L.</title>
        <authorList>
            <person name="Huang S."/>
            <person name="Li R."/>
            <person name="Zhang Z."/>
            <person name="Li L."/>
            <person name="Gu X."/>
            <person name="Fan W."/>
            <person name="Lucas W.J."/>
            <person name="Wang X."/>
            <person name="Xie B."/>
            <person name="Ni P."/>
            <person name="Ren Y."/>
            <person name="Zhu H."/>
            <person name="Li J."/>
            <person name="Lin K."/>
            <person name="Jin W."/>
            <person name="Fei Z."/>
            <person name="Li G."/>
            <person name="Staub J."/>
            <person name="Kilian A."/>
            <person name="van der Vossen E.A."/>
            <person name="Wu Y."/>
            <person name="Guo J."/>
            <person name="He J."/>
            <person name="Jia Z."/>
            <person name="Ren Y."/>
            <person name="Tian G."/>
            <person name="Lu Y."/>
            <person name="Ruan J."/>
            <person name="Qian W."/>
            <person name="Wang M."/>
            <person name="Huang Q."/>
            <person name="Li B."/>
            <person name="Xuan Z."/>
            <person name="Cao J."/>
            <person name="Asan"/>
            <person name="Wu Z."/>
            <person name="Zhang J."/>
            <person name="Cai Q."/>
            <person name="Bai Y."/>
            <person name="Zhao B."/>
            <person name="Han Y."/>
            <person name="Li Y."/>
            <person name="Li X."/>
            <person name="Wang S."/>
            <person name="Shi Q."/>
            <person name="Liu S."/>
            <person name="Cho W.K."/>
            <person name="Kim J.Y."/>
            <person name="Xu Y."/>
            <person name="Heller-Uszynska K."/>
            <person name="Miao H."/>
            <person name="Cheng Z."/>
            <person name="Zhang S."/>
            <person name="Wu J."/>
            <person name="Yang Y."/>
            <person name="Kang H."/>
            <person name="Li M."/>
            <person name="Liang H."/>
            <person name="Ren X."/>
            <person name="Shi Z."/>
            <person name="Wen M."/>
            <person name="Jian M."/>
            <person name="Yang H."/>
            <person name="Zhang G."/>
            <person name="Yang Z."/>
            <person name="Chen R."/>
            <person name="Liu S."/>
            <person name="Li J."/>
            <person name="Ma L."/>
            <person name="Liu H."/>
            <person name="Zhou Y."/>
            <person name="Zhao J."/>
            <person name="Fang X."/>
            <person name="Li G."/>
            <person name="Fang L."/>
            <person name="Li Y."/>
            <person name="Liu D."/>
            <person name="Zheng H."/>
            <person name="Zhang Y."/>
            <person name="Qin N."/>
            <person name="Li Z."/>
            <person name="Yang G."/>
            <person name="Yang S."/>
            <person name="Bolund L."/>
            <person name="Kristiansen K."/>
            <person name="Zheng H."/>
            <person name="Li S."/>
            <person name="Zhang X."/>
            <person name="Yang H."/>
            <person name="Wang J."/>
            <person name="Sun R."/>
            <person name="Zhang B."/>
            <person name="Jiang S."/>
            <person name="Wang J."/>
            <person name="Du Y."/>
            <person name="Li S."/>
        </authorList>
    </citation>
    <scope>NUCLEOTIDE SEQUENCE [LARGE SCALE GENOMIC DNA]</scope>
    <source>
        <strain evidence="5">cv. 9930</strain>
    </source>
</reference>
<evidence type="ECO:0000256" key="1">
    <source>
        <dbReference type="ARBA" id="ARBA00008210"/>
    </source>
</evidence>
<evidence type="ECO:0000313" key="4">
    <source>
        <dbReference type="EMBL" id="KGN56897.1"/>
    </source>
</evidence>
<dbReference type="EMBL" id="CM002924">
    <property type="protein sequence ID" value="KGN56897.1"/>
    <property type="molecule type" value="Genomic_DNA"/>
</dbReference>
<dbReference type="Gramene" id="KGN56897">
    <property type="protein sequence ID" value="KGN56897"/>
    <property type="gene ID" value="Csa_3G142910"/>
</dbReference>
<reference evidence="4 5" key="3">
    <citation type="journal article" date="2010" name="BMC Genomics">
        <title>Transcriptome sequencing and comparative analysis of cucumber flowers with different sex types.</title>
        <authorList>
            <person name="Guo S."/>
            <person name="Zheng Y."/>
            <person name="Joung J.G."/>
            <person name="Liu S."/>
            <person name="Zhang Z."/>
            <person name="Crasta O.R."/>
            <person name="Sobral B.W."/>
            <person name="Xu Y."/>
            <person name="Huang S."/>
            <person name="Fei Z."/>
        </authorList>
    </citation>
    <scope>NUCLEOTIDE SEQUENCE [LARGE SCALE GENOMIC DNA]</scope>
    <source>
        <strain evidence="5">cv. 9930</strain>
    </source>
</reference>
<dbReference type="InterPro" id="IPR000864">
    <property type="entry name" value="Prot_inh_pot1"/>
</dbReference>
<organism evidence="4 5">
    <name type="scientific">Cucumis sativus</name>
    <name type="common">Cucumber</name>
    <dbReference type="NCBI Taxonomy" id="3659"/>
    <lineage>
        <taxon>Eukaryota</taxon>
        <taxon>Viridiplantae</taxon>
        <taxon>Streptophyta</taxon>
        <taxon>Embryophyta</taxon>
        <taxon>Tracheophyta</taxon>
        <taxon>Spermatophyta</taxon>
        <taxon>Magnoliopsida</taxon>
        <taxon>eudicotyledons</taxon>
        <taxon>Gunneridae</taxon>
        <taxon>Pentapetalae</taxon>
        <taxon>rosids</taxon>
        <taxon>fabids</taxon>
        <taxon>Cucurbitales</taxon>
        <taxon>Cucurbitaceae</taxon>
        <taxon>Benincaseae</taxon>
        <taxon>Cucumis</taxon>
    </lineage>
</organism>
<protein>
    <submittedName>
        <fullName evidence="4">Uncharacterized protein</fullName>
    </submittedName>
</protein>
<dbReference type="PANTHER" id="PTHR33091">
    <property type="entry name" value="PROTEIN, PUTATIVE, EXPRESSED-RELATED"/>
    <property type="match status" value="1"/>
</dbReference>
<keyword evidence="3" id="KW-0722">Serine protease inhibitor</keyword>
<dbReference type="AlphaFoldDB" id="A0A0A0L8E6"/>
<dbReference type="SUPFAM" id="SSF54654">
    <property type="entry name" value="CI-2 family of serine protease inhibitors"/>
    <property type="match status" value="1"/>
</dbReference>
<proteinExistence type="inferred from homology"/>
<dbReference type="GO" id="GO:0004867">
    <property type="term" value="F:serine-type endopeptidase inhibitor activity"/>
    <property type="evidence" value="ECO:0007669"/>
    <property type="project" value="UniProtKB-KW"/>
</dbReference>